<name>A0A7R8YX17_HERIL</name>
<proteinExistence type="predicted"/>
<gene>
    <name evidence="2" type="ORF">HERILL_LOCUS8200</name>
</gene>
<keyword evidence="3" id="KW-1185">Reference proteome</keyword>
<feature type="signal peptide" evidence="1">
    <location>
        <begin position="1"/>
        <end position="19"/>
    </location>
</feature>
<dbReference type="Proteomes" id="UP000594454">
    <property type="component" value="Chromosome 3"/>
</dbReference>
<feature type="chain" id="PRO_5030925198" evidence="1">
    <location>
        <begin position="20"/>
        <end position="111"/>
    </location>
</feature>
<evidence type="ECO:0000313" key="3">
    <source>
        <dbReference type="Proteomes" id="UP000594454"/>
    </source>
</evidence>
<organism evidence="2 3">
    <name type="scientific">Hermetia illucens</name>
    <name type="common">Black soldier fly</name>
    <dbReference type="NCBI Taxonomy" id="343691"/>
    <lineage>
        <taxon>Eukaryota</taxon>
        <taxon>Metazoa</taxon>
        <taxon>Ecdysozoa</taxon>
        <taxon>Arthropoda</taxon>
        <taxon>Hexapoda</taxon>
        <taxon>Insecta</taxon>
        <taxon>Pterygota</taxon>
        <taxon>Neoptera</taxon>
        <taxon>Endopterygota</taxon>
        <taxon>Diptera</taxon>
        <taxon>Brachycera</taxon>
        <taxon>Stratiomyomorpha</taxon>
        <taxon>Stratiomyidae</taxon>
        <taxon>Hermetiinae</taxon>
        <taxon>Hermetia</taxon>
    </lineage>
</organism>
<evidence type="ECO:0000256" key="1">
    <source>
        <dbReference type="SAM" id="SignalP"/>
    </source>
</evidence>
<keyword evidence="1" id="KW-0732">Signal</keyword>
<reference evidence="2 3" key="1">
    <citation type="submission" date="2020-11" db="EMBL/GenBank/DDBJ databases">
        <authorList>
            <person name="Wallbank WR R."/>
            <person name="Pardo Diaz C."/>
            <person name="Kozak K."/>
            <person name="Martin S."/>
            <person name="Jiggins C."/>
            <person name="Moest M."/>
            <person name="Warren A I."/>
            <person name="Generalovic N T."/>
            <person name="Byers J.R.P. K."/>
            <person name="Montejo-Kovacevich G."/>
            <person name="Yen C E."/>
        </authorList>
    </citation>
    <scope>NUCLEOTIDE SEQUENCE [LARGE SCALE GENOMIC DNA]</scope>
</reference>
<evidence type="ECO:0000313" key="2">
    <source>
        <dbReference type="EMBL" id="CAD7085350.1"/>
    </source>
</evidence>
<dbReference type="OMA" id="PYSTRYT"/>
<dbReference type="InParanoid" id="A0A7R8YX17"/>
<accession>A0A7R8YX17</accession>
<sequence length="111" mass="11973">MKYITTIVFFCLCAVVASAQFFGPQFDSSGSYSGFGGDFGGPSAFGNIRDSRQNRGPVVFPDPPADAPIESSGVIVGASGYGFVPPRNRAQSLLKYEFDAISRHFGRLNYF</sequence>
<dbReference type="AlphaFoldDB" id="A0A7R8YX17"/>
<protein>
    <submittedName>
        <fullName evidence="2">Uncharacterized protein</fullName>
    </submittedName>
</protein>
<dbReference type="EMBL" id="LR899011">
    <property type="protein sequence ID" value="CAD7085350.1"/>
    <property type="molecule type" value="Genomic_DNA"/>
</dbReference>